<sequence>MRVMAAPQASFDQVAVAADRPVHVVCCDPHEALCGANVAARPYTPDEVEPTCALCALAYANDLPCANPRCPE</sequence>
<evidence type="ECO:0000313" key="1">
    <source>
        <dbReference type="EMBL" id="AYF29274.1"/>
    </source>
</evidence>
<reference evidence="1 2" key="1">
    <citation type="submission" date="2017-10" db="EMBL/GenBank/DDBJ databases">
        <title>Integration of genomic and chemical information greatly accelerates assignment of the full stereostructure of myelolactone, a potent inhibitor of myeloma from a marine-derived Micromonospora.</title>
        <authorList>
            <person name="Kim M.C."/>
            <person name="Machado H."/>
            <person name="Jensen P.R."/>
            <person name="Fenical W."/>
        </authorList>
    </citation>
    <scope>NUCLEOTIDE SEQUENCE [LARGE SCALE GENOMIC DNA]</scope>
    <source>
        <strain evidence="1 2">CNY-010</strain>
    </source>
</reference>
<dbReference type="AlphaFoldDB" id="A0A386WRV1"/>
<gene>
    <name evidence="1" type="ORF">CSH63_17740</name>
</gene>
<evidence type="ECO:0000313" key="2">
    <source>
        <dbReference type="Proteomes" id="UP000267804"/>
    </source>
</evidence>
<protein>
    <submittedName>
        <fullName evidence="1">Uncharacterized protein</fullName>
    </submittedName>
</protein>
<organism evidence="1 2">
    <name type="scientific">Micromonospora tulbaghiae</name>
    <dbReference type="NCBI Taxonomy" id="479978"/>
    <lineage>
        <taxon>Bacteria</taxon>
        <taxon>Bacillati</taxon>
        <taxon>Actinomycetota</taxon>
        <taxon>Actinomycetes</taxon>
        <taxon>Micromonosporales</taxon>
        <taxon>Micromonosporaceae</taxon>
        <taxon>Micromonospora</taxon>
    </lineage>
</organism>
<dbReference type="EMBL" id="CP024087">
    <property type="protein sequence ID" value="AYF29274.1"/>
    <property type="molecule type" value="Genomic_DNA"/>
</dbReference>
<dbReference type="Proteomes" id="UP000267804">
    <property type="component" value="Chromosome"/>
</dbReference>
<dbReference type="KEGG" id="mtua:CSH63_17740"/>
<proteinExistence type="predicted"/>
<name>A0A386WRV1_9ACTN</name>
<accession>A0A386WRV1</accession>